<keyword evidence="3" id="KW-0285">Flavoprotein</keyword>
<dbReference type="AlphaFoldDB" id="A0A9D6V4U5"/>
<keyword evidence="5" id="KW-0560">Oxidoreductase</keyword>
<evidence type="ECO:0000313" key="7">
    <source>
        <dbReference type="Proteomes" id="UP000807825"/>
    </source>
</evidence>
<accession>A0A9D6V4U5</accession>
<gene>
    <name evidence="6" type="ORF">HY912_18765</name>
</gene>
<comment type="similarity">
    <text evidence="2">Belongs to the GMC oxidoreductase family.</text>
</comment>
<evidence type="ECO:0000256" key="2">
    <source>
        <dbReference type="ARBA" id="ARBA00010790"/>
    </source>
</evidence>
<evidence type="ECO:0000256" key="5">
    <source>
        <dbReference type="ARBA" id="ARBA00023002"/>
    </source>
</evidence>
<comment type="cofactor">
    <cofactor evidence="1">
        <name>FAD</name>
        <dbReference type="ChEBI" id="CHEBI:57692"/>
    </cofactor>
</comment>
<dbReference type="InterPro" id="IPR052542">
    <property type="entry name" value="Cholesterol_Oxidase"/>
</dbReference>
<sequence>MNSIAGLGVVFEETLSGWVGMGETDFMEGKLRGQRDNGLLKFDARVKIPNLQQFLDDPDHLAHLEGTVTYAPFGGSFPMRHGVFSLYSVNPKTGIIQMTYAFGFTTSGKNYYVLGRKNIKHHAGRIDVFGDMTTLYTRIYEGEDDSGAVHASGVIYFKFLDFVPLMIYMKVPGAHSFLERMFGKKEFLAFSIRVLAKEYL</sequence>
<evidence type="ECO:0000313" key="6">
    <source>
        <dbReference type="EMBL" id="MBI5251537.1"/>
    </source>
</evidence>
<dbReference type="EMBL" id="JACRDE010000492">
    <property type="protein sequence ID" value="MBI5251537.1"/>
    <property type="molecule type" value="Genomic_DNA"/>
</dbReference>
<reference evidence="6" key="1">
    <citation type="submission" date="2020-07" db="EMBL/GenBank/DDBJ databases">
        <title>Huge and variable diversity of episymbiotic CPR bacteria and DPANN archaea in groundwater ecosystems.</title>
        <authorList>
            <person name="He C.Y."/>
            <person name="Keren R."/>
            <person name="Whittaker M."/>
            <person name="Farag I.F."/>
            <person name="Doudna J."/>
            <person name="Cate J.H.D."/>
            <person name="Banfield J.F."/>
        </authorList>
    </citation>
    <scope>NUCLEOTIDE SEQUENCE</scope>
    <source>
        <strain evidence="6">NC_groundwater_1664_Pr3_B-0.1um_52_9</strain>
    </source>
</reference>
<name>A0A9D6V4U5_9BACT</name>
<evidence type="ECO:0000256" key="3">
    <source>
        <dbReference type="ARBA" id="ARBA00022630"/>
    </source>
</evidence>
<proteinExistence type="inferred from homology"/>
<comment type="caution">
    <text evidence="6">The sequence shown here is derived from an EMBL/GenBank/DDBJ whole genome shotgun (WGS) entry which is preliminary data.</text>
</comment>
<dbReference type="PANTHER" id="PTHR47470:SF1">
    <property type="entry name" value="FAD-DEPENDENT OXIDOREDUCTASE 2 FAD BINDING DOMAIN-CONTAINING PROTEIN"/>
    <property type="match status" value="1"/>
</dbReference>
<keyword evidence="4" id="KW-0274">FAD</keyword>
<dbReference type="GO" id="GO:0016491">
    <property type="term" value="F:oxidoreductase activity"/>
    <property type="evidence" value="ECO:0007669"/>
    <property type="project" value="UniProtKB-KW"/>
</dbReference>
<protein>
    <submittedName>
        <fullName evidence="6">Uncharacterized protein</fullName>
    </submittedName>
</protein>
<dbReference type="Proteomes" id="UP000807825">
    <property type="component" value="Unassembled WGS sequence"/>
</dbReference>
<evidence type="ECO:0000256" key="1">
    <source>
        <dbReference type="ARBA" id="ARBA00001974"/>
    </source>
</evidence>
<dbReference type="PANTHER" id="PTHR47470">
    <property type="entry name" value="CHOLESTEROL OXIDASE"/>
    <property type="match status" value="1"/>
</dbReference>
<evidence type="ECO:0000256" key="4">
    <source>
        <dbReference type="ARBA" id="ARBA00022827"/>
    </source>
</evidence>
<organism evidence="6 7">
    <name type="scientific">Desulfomonile tiedjei</name>
    <dbReference type="NCBI Taxonomy" id="2358"/>
    <lineage>
        <taxon>Bacteria</taxon>
        <taxon>Pseudomonadati</taxon>
        <taxon>Thermodesulfobacteriota</taxon>
        <taxon>Desulfomonilia</taxon>
        <taxon>Desulfomonilales</taxon>
        <taxon>Desulfomonilaceae</taxon>
        <taxon>Desulfomonile</taxon>
    </lineage>
</organism>